<evidence type="ECO:0000313" key="9">
    <source>
        <dbReference type="EMBL" id="KAL3816124.1"/>
    </source>
</evidence>
<evidence type="ECO:0000259" key="8">
    <source>
        <dbReference type="PROSITE" id="PS50846"/>
    </source>
</evidence>
<keyword evidence="3" id="KW-0187">Copper transport</keyword>
<dbReference type="GO" id="GO:0006825">
    <property type="term" value="P:copper ion transport"/>
    <property type="evidence" value="ECO:0007669"/>
    <property type="project" value="UniProtKB-KW"/>
</dbReference>
<evidence type="ECO:0000256" key="1">
    <source>
        <dbReference type="ARBA" id="ARBA00022448"/>
    </source>
</evidence>
<keyword evidence="5" id="KW-0406">Ion transport</keyword>
<dbReference type="GO" id="GO:0046872">
    <property type="term" value="F:metal ion binding"/>
    <property type="evidence" value="ECO:0007669"/>
    <property type="project" value="UniProtKB-KW"/>
</dbReference>
<dbReference type="Gene3D" id="3.30.70.100">
    <property type="match status" value="1"/>
</dbReference>
<dbReference type="InterPro" id="IPR006121">
    <property type="entry name" value="HMA_dom"/>
</dbReference>
<dbReference type="AlphaFoldDB" id="A0ABD3RV74"/>
<evidence type="ECO:0000313" key="10">
    <source>
        <dbReference type="Proteomes" id="UP001530377"/>
    </source>
</evidence>
<dbReference type="EMBL" id="JALLPB020000164">
    <property type="protein sequence ID" value="KAL3816124.1"/>
    <property type="molecule type" value="Genomic_DNA"/>
</dbReference>
<accession>A0ABD3RV74</accession>
<evidence type="ECO:0000256" key="3">
    <source>
        <dbReference type="ARBA" id="ARBA00022796"/>
    </source>
</evidence>
<keyword evidence="4" id="KW-0186">Copper</keyword>
<keyword evidence="1" id="KW-0813">Transport</keyword>
<name>A0ABD3RV74_9STRA</name>
<comment type="similarity">
    <text evidence="7">Belongs to the ATX1 family.</text>
</comment>
<dbReference type="PANTHER" id="PTHR46365">
    <property type="entry name" value="COPPER TRANSPORT PROTEIN ATOX1"/>
    <property type="match status" value="1"/>
</dbReference>
<dbReference type="PANTHER" id="PTHR46365:SF1">
    <property type="entry name" value="COPPER TRANSPORT PROTEIN ATOX1"/>
    <property type="match status" value="1"/>
</dbReference>
<evidence type="ECO:0000256" key="5">
    <source>
        <dbReference type="ARBA" id="ARBA00023065"/>
    </source>
</evidence>
<dbReference type="InterPro" id="IPR051881">
    <property type="entry name" value="Copper_transport_ATOX1-like"/>
</dbReference>
<evidence type="ECO:0000256" key="7">
    <source>
        <dbReference type="ARBA" id="ARBA00038171"/>
    </source>
</evidence>
<evidence type="ECO:0000256" key="2">
    <source>
        <dbReference type="ARBA" id="ARBA00022723"/>
    </source>
</evidence>
<keyword evidence="10" id="KW-1185">Reference proteome</keyword>
<dbReference type="SUPFAM" id="SSF55008">
    <property type="entry name" value="HMA, heavy metal-associated domain"/>
    <property type="match status" value="1"/>
</dbReference>
<proteinExistence type="inferred from homology"/>
<dbReference type="Pfam" id="PF00403">
    <property type="entry name" value="HMA"/>
    <property type="match status" value="1"/>
</dbReference>
<dbReference type="PROSITE" id="PS50846">
    <property type="entry name" value="HMA_2"/>
    <property type="match status" value="1"/>
</dbReference>
<protein>
    <recommendedName>
        <fullName evidence="8">HMA domain-containing protein</fullName>
    </recommendedName>
</protein>
<sequence>MTETRFDVGMTCEGCASAVKRILGKIDGVTDIETNVAAKTVVVTHADGVSASEMLEMLKKWSQASGKSVALAS</sequence>
<keyword evidence="2" id="KW-0479">Metal-binding</keyword>
<dbReference type="Proteomes" id="UP001530377">
    <property type="component" value="Unassembled WGS sequence"/>
</dbReference>
<organism evidence="9 10">
    <name type="scientific">Cyclostephanos tholiformis</name>
    <dbReference type="NCBI Taxonomy" id="382380"/>
    <lineage>
        <taxon>Eukaryota</taxon>
        <taxon>Sar</taxon>
        <taxon>Stramenopiles</taxon>
        <taxon>Ochrophyta</taxon>
        <taxon>Bacillariophyta</taxon>
        <taxon>Coscinodiscophyceae</taxon>
        <taxon>Thalassiosirophycidae</taxon>
        <taxon>Stephanodiscales</taxon>
        <taxon>Stephanodiscaceae</taxon>
        <taxon>Cyclostephanos</taxon>
    </lineage>
</organism>
<gene>
    <name evidence="9" type="ORF">ACHAXA_011621</name>
</gene>
<dbReference type="CDD" id="cd00371">
    <property type="entry name" value="HMA"/>
    <property type="match status" value="1"/>
</dbReference>
<evidence type="ECO:0000256" key="6">
    <source>
        <dbReference type="ARBA" id="ARBA00023186"/>
    </source>
</evidence>
<feature type="domain" description="HMA" evidence="8">
    <location>
        <begin position="1"/>
        <end position="70"/>
    </location>
</feature>
<comment type="caution">
    <text evidence="9">The sequence shown here is derived from an EMBL/GenBank/DDBJ whole genome shotgun (WGS) entry which is preliminary data.</text>
</comment>
<keyword evidence="6" id="KW-0143">Chaperone</keyword>
<dbReference type="InterPro" id="IPR036163">
    <property type="entry name" value="HMA_dom_sf"/>
</dbReference>
<reference evidence="9 10" key="1">
    <citation type="submission" date="2024-10" db="EMBL/GenBank/DDBJ databases">
        <title>Updated reference genomes for cyclostephanoid diatoms.</title>
        <authorList>
            <person name="Roberts W.R."/>
            <person name="Alverson A.J."/>
        </authorList>
    </citation>
    <scope>NUCLEOTIDE SEQUENCE [LARGE SCALE GENOMIC DNA]</scope>
    <source>
        <strain evidence="9 10">AJA228-03</strain>
    </source>
</reference>
<evidence type="ECO:0000256" key="4">
    <source>
        <dbReference type="ARBA" id="ARBA00023008"/>
    </source>
</evidence>